<gene>
    <name evidence="5" type="ORF">S01H1_61797</name>
</gene>
<evidence type="ECO:0000256" key="2">
    <source>
        <dbReference type="ARBA" id="ARBA00022741"/>
    </source>
</evidence>
<dbReference type="EMBL" id="BARS01040551">
    <property type="protein sequence ID" value="GAG36950.1"/>
    <property type="molecule type" value="Genomic_DNA"/>
</dbReference>
<evidence type="ECO:0000256" key="3">
    <source>
        <dbReference type="ARBA" id="ARBA00022840"/>
    </source>
</evidence>
<dbReference type="GO" id="GO:0006310">
    <property type="term" value="P:DNA recombination"/>
    <property type="evidence" value="ECO:0007669"/>
    <property type="project" value="InterPro"/>
</dbReference>
<protein>
    <recommendedName>
        <fullName evidence="4">RuvB-like AAA+ ATPase domain-containing protein</fullName>
    </recommendedName>
</protein>
<sequence length="58" mass="6514">MTWTEKYRPKKFSEIKGQDLAIEKIKSFLDNFGKNKKSLTLYGPPGTGKTALAHVTAK</sequence>
<organism evidence="5">
    <name type="scientific">marine sediment metagenome</name>
    <dbReference type="NCBI Taxonomy" id="412755"/>
    <lineage>
        <taxon>unclassified sequences</taxon>
        <taxon>metagenomes</taxon>
        <taxon>ecological metagenomes</taxon>
    </lineage>
</organism>
<dbReference type="GO" id="GO:0005524">
    <property type="term" value="F:ATP binding"/>
    <property type="evidence" value="ECO:0007669"/>
    <property type="project" value="UniProtKB-KW"/>
</dbReference>
<evidence type="ECO:0000256" key="1">
    <source>
        <dbReference type="ARBA" id="ARBA00022705"/>
    </source>
</evidence>
<feature type="non-terminal residue" evidence="5">
    <location>
        <position position="58"/>
    </location>
</feature>
<keyword evidence="2" id="KW-0547">Nucleotide-binding</keyword>
<keyword evidence="1" id="KW-0235">DNA replication</keyword>
<comment type="caution">
    <text evidence="5">The sequence shown here is derived from an EMBL/GenBank/DDBJ whole genome shotgun (WGS) entry which is preliminary data.</text>
</comment>
<dbReference type="AlphaFoldDB" id="X0X1S3"/>
<reference evidence="5" key="1">
    <citation type="journal article" date="2014" name="Front. Microbiol.">
        <title>High frequency of phylogenetically diverse reductive dehalogenase-homologous genes in deep subseafloor sedimentary metagenomes.</title>
        <authorList>
            <person name="Kawai M."/>
            <person name="Futagami T."/>
            <person name="Toyoda A."/>
            <person name="Takaki Y."/>
            <person name="Nishi S."/>
            <person name="Hori S."/>
            <person name="Arai W."/>
            <person name="Tsubouchi T."/>
            <person name="Morono Y."/>
            <person name="Uchiyama I."/>
            <person name="Ito T."/>
            <person name="Fujiyama A."/>
            <person name="Inagaki F."/>
            <person name="Takami H."/>
        </authorList>
    </citation>
    <scope>NUCLEOTIDE SEQUENCE</scope>
    <source>
        <strain evidence="5">Expedition CK06-06</strain>
    </source>
</reference>
<dbReference type="SUPFAM" id="SSF52540">
    <property type="entry name" value="P-loop containing nucleoside triphosphate hydrolases"/>
    <property type="match status" value="1"/>
</dbReference>
<dbReference type="InterPro" id="IPR008824">
    <property type="entry name" value="RuvB-like_N"/>
</dbReference>
<evidence type="ECO:0000259" key="4">
    <source>
        <dbReference type="Pfam" id="PF05496"/>
    </source>
</evidence>
<dbReference type="Gene3D" id="3.40.50.300">
    <property type="entry name" value="P-loop containing nucleotide triphosphate hydrolases"/>
    <property type="match status" value="1"/>
</dbReference>
<accession>X0X1S3</accession>
<proteinExistence type="predicted"/>
<feature type="domain" description="RuvB-like AAA+ ATPase" evidence="4">
    <location>
        <begin position="8"/>
        <end position="58"/>
    </location>
</feature>
<dbReference type="GO" id="GO:0006260">
    <property type="term" value="P:DNA replication"/>
    <property type="evidence" value="ECO:0007669"/>
    <property type="project" value="UniProtKB-KW"/>
</dbReference>
<dbReference type="GO" id="GO:0006281">
    <property type="term" value="P:DNA repair"/>
    <property type="evidence" value="ECO:0007669"/>
    <property type="project" value="InterPro"/>
</dbReference>
<name>X0X1S3_9ZZZZ</name>
<keyword evidence="3" id="KW-0067">ATP-binding</keyword>
<dbReference type="GO" id="GO:0009378">
    <property type="term" value="F:four-way junction helicase activity"/>
    <property type="evidence" value="ECO:0007669"/>
    <property type="project" value="InterPro"/>
</dbReference>
<dbReference type="CDD" id="cd00009">
    <property type="entry name" value="AAA"/>
    <property type="match status" value="1"/>
</dbReference>
<dbReference type="PANTHER" id="PTHR23389:SF6">
    <property type="entry name" value="REPLICATION FACTOR C SUBUNIT 1"/>
    <property type="match status" value="1"/>
</dbReference>
<dbReference type="PANTHER" id="PTHR23389">
    <property type="entry name" value="CHROMOSOME TRANSMISSION FIDELITY FACTOR 18"/>
    <property type="match status" value="1"/>
</dbReference>
<evidence type="ECO:0000313" key="5">
    <source>
        <dbReference type="EMBL" id="GAG36950.1"/>
    </source>
</evidence>
<dbReference type="Pfam" id="PF05496">
    <property type="entry name" value="RuvB_N"/>
    <property type="match status" value="1"/>
</dbReference>
<dbReference type="InterPro" id="IPR027417">
    <property type="entry name" value="P-loop_NTPase"/>
</dbReference>